<sequence>MCHINTQPPSPASSLSAAMQNENGSSGDGDATGAQDSWSDGVLDIVAMLGEGVSSMVEVVQDKQTGCWFVCKMIITHEGPLKHLVHELAFLSGLRHMNMVHFYSMYMSPLNSKVKLMMELCKGKSLATVREQI</sequence>
<evidence type="ECO:0000313" key="1">
    <source>
        <dbReference type="EMBL" id="KAI9453830.1"/>
    </source>
</evidence>
<protein>
    <submittedName>
        <fullName evidence="1">Uncharacterized protein</fullName>
    </submittedName>
</protein>
<name>A0ACC0TYL1_9AGAM</name>
<evidence type="ECO:0000313" key="2">
    <source>
        <dbReference type="Proteomes" id="UP001207468"/>
    </source>
</evidence>
<reference evidence="1" key="1">
    <citation type="submission" date="2021-03" db="EMBL/GenBank/DDBJ databases">
        <title>Evolutionary priming and transition to the ectomycorrhizal habit in an iconic lineage of mushroom-forming fungi: is preadaptation a requirement?</title>
        <authorList>
            <consortium name="DOE Joint Genome Institute"/>
            <person name="Looney B.P."/>
            <person name="Miyauchi S."/>
            <person name="Morin E."/>
            <person name="Drula E."/>
            <person name="Courty P.E."/>
            <person name="Chicoki N."/>
            <person name="Fauchery L."/>
            <person name="Kohler A."/>
            <person name="Kuo A."/>
            <person name="LaButti K."/>
            <person name="Pangilinan J."/>
            <person name="Lipzen A."/>
            <person name="Riley R."/>
            <person name="Andreopoulos W."/>
            <person name="He G."/>
            <person name="Johnson J."/>
            <person name="Barry K.W."/>
            <person name="Grigoriev I.V."/>
            <person name="Nagy L."/>
            <person name="Hibbett D."/>
            <person name="Henrissat B."/>
            <person name="Matheny P.B."/>
            <person name="Labbe J."/>
            <person name="Martin A.F."/>
        </authorList>
    </citation>
    <scope>NUCLEOTIDE SEQUENCE</scope>
    <source>
        <strain evidence="1">BPL698</strain>
    </source>
</reference>
<keyword evidence="2" id="KW-1185">Reference proteome</keyword>
<dbReference type="Proteomes" id="UP001207468">
    <property type="component" value="Unassembled WGS sequence"/>
</dbReference>
<proteinExistence type="predicted"/>
<organism evidence="1 2">
    <name type="scientific">Russula earlei</name>
    <dbReference type="NCBI Taxonomy" id="71964"/>
    <lineage>
        <taxon>Eukaryota</taxon>
        <taxon>Fungi</taxon>
        <taxon>Dikarya</taxon>
        <taxon>Basidiomycota</taxon>
        <taxon>Agaricomycotina</taxon>
        <taxon>Agaricomycetes</taxon>
        <taxon>Russulales</taxon>
        <taxon>Russulaceae</taxon>
        <taxon>Russula</taxon>
    </lineage>
</organism>
<dbReference type="EMBL" id="JAGFNK010000290">
    <property type="protein sequence ID" value="KAI9453830.1"/>
    <property type="molecule type" value="Genomic_DNA"/>
</dbReference>
<comment type="caution">
    <text evidence="1">The sequence shown here is derived from an EMBL/GenBank/DDBJ whole genome shotgun (WGS) entry which is preliminary data.</text>
</comment>
<accession>A0ACC0TYL1</accession>
<gene>
    <name evidence="1" type="ORF">F5148DRAFT_1151873</name>
</gene>